<sequence>MENRRFPSMHKPQNGLAPSAPDIYDFSLDDEDAKVFLRPGGASMVSPLSQYIQTEHQHAGHFSMPQDPVRKKRKRCGVCGPCMRNENCGTCNSCVNRKVAHQICKLRKCEELKKRRVTWRVRGPSVSVKEQHHVVAHIKFKTLMAQTVSVTGSVDGPSRSGQMEIDHGCLEKGILNQELSNGLSRHGEEPDGLEGAALAKLSHQHQETLTCLPQTQGWGPGNLKGSSTPQQQEAGWSDQSTSSLGNSVDIENARTLVAFSASAGSLPPCTVPQPAHNPNTQLYEKFNQEMANRGDKQKTWIDDDQHCTSEDLNTLQIALNQARHGHKPPNCDCDGPDCPDYLEWLEKKIKMAGKGQEKGLCKLSGASQTEQQHYQSQPQPQPNGANTSYGSEPQSQNPVNQPPAPRSYGPLPPIPCSPSVLSIAKERNVSLQTAIAIEALTQLSGTGGPVGESTFGNSNHASPHPSSQTQDGLQLTASSPGSLSSLPASTAPQSFSSGHFPQQNSASWEQHRPESQGPAHQSSQYRPPNSPFSTSHPSTTSPSPHQWQQSTGASCEKSSPRNPWMLKSENQACFPHPSHGSSDPMSELKQLLGDSSGKYTSTTFKLPAPPQNLKDNLVMPHVKPEVNNGDFPGEMGAIMGQYRMINSQQQFPGQQISQSIRNSTQAALQQHLHHKRNLFSGPQTFDLRAPMTSQTLRKWWPQSTPESPLTIKQEPKKKKNTQSSPLLKQPMGGLLGSLGPPLPKPKQIIIKKPKQKASQPLFLPHSQITIQKSSMSVSIPSPSQPTPSLHVMEAALPPCLPPYNSSQVVVSQAAPAQSQESILNSSRTPISGNTPLDSSPLNVPMPPAQDELTSSEPTSVAVDTLTATTSTSHSTASQSTPPLCGLNSLDPKFEELIRQFEEEFGDTDTPVTDASEQGFAPYVVTESHPNQNNSGQARPQSPDIEKLNNVPVPTSEAESNLKQAEGENEETSISSNQLSTIKQEAEECEVDVKPSDQLLALATEAYLQQQHHKILVNPFTTTCSPPTKRMKIESSGGVTVLSTTANFSTAGQNLDTPTKESFPSSPSLKGFLESPLHYLDTPTKSLLDTPVKNAQAEFPTCDCVEQIIEKDEGPYYNHLGSGPTVSSVRELMENRYGEKGEAVRIEKVVYTGREGKSSQGCPIAKWVIRRSSEKEKLLCLVRERAGHHCANTVIIVVIIAWEGIPKALGDKLYREITETITKYGNPTSRRCGLNEDRTCACQGKDPETCGASFSFGCSWSMYFNGCKYARSKIPRKFRLQGEHPKEEELLRDNFQDLATKVAPVYKKLAPQAYHNQCATEKMALDCRLGLKEGRPFSGITACMDFCAHAHKDQHNLYNGCTVVCTLTKEDNRAVGVIPEDEQLHVLPLYKISLSDEFGSEENQRLKMQNGAIQVLSKFRREVRKLPEPAKSCRQRRLEAKKAASEKKKKHLSETPEKTTKKDVSLHGNKAIPKQEVKPTIKKESIDHFQAVNGALNGYPPIGNAKMCPDPYSLNGAYSSIPGPYARGSLPSNSQSSTHSPINGFHPNLQGIPYNYYNYAQKGLLPPEVLGYVGHNGTCHKAAGEEQKPNIQCLQARLVQNHSDHHHHQGVSMANHSYLHQSEHSETTAPLKRTPSAPPDQMHRVTPIIKQEPMEVPLYDSRTDGQVRSCPVTPSVTPQPDTWLGHTPNGSLASKGWDGNLRPGQAHSPFTPEKQRLHQQHHSQLQHSKYVQQQQQWRSYPGTPVASPNPAPALKTGPSPAPSPHPATPQHWGSPATSPQPKTWVQPGSLGYGQGGFRQGTPVGAFPDKMLAEAAEIRCSTPLGLQEKAWKSGGASAAGNNPSPAPEGRLFPDALQKVNGQACWDSEVESERDHEEEEVWSDSEHNFLDPNIGGVAVAPAHGSILIECARRELHATTPLKKPDRSHPTRISLVFYQHKNLNQPCHGLALWEAKMKLLAERARQRQQEAALLGLSQEDIKAYTKKRKWADGFLSSTSEPTKDKREGVTRLAPTLHTTTMVTVSPYAFTRVTGPYSCFV</sequence>
<proteinExistence type="inferred from homology"/>
<reference evidence="21" key="1">
    <citation type="submission" date="2023-06" db="EMBL/GenBank/DDBJ databases">
        <title>Male Hemibagrus guttatus genome.</title>
        <authorList>
            <person name="Bian C."/>
        </authorList>
    </citation>
    <scope>NUCLEOTIDE SEQUENCE</scope>
    <source>
        <strain evidence="21">Male_cb2023</strain>
        <tissue evidence="21">Muscle</tissue>
    </source>
</reference>
<comment type="function">
    <text evidence="18">Dioxygenase that catalyzes the conversion of the modified genomic base 5-methylcytosine (5mC) into 5-hydroxymethylcytosine (5hmC) and plays a key role in epigenetic chromatin reprogramming during embryonic development.</text>
</comment>
<feature type="compositionally biased region" description="Low complexity" evidence="19">
    <location>
        <begin position="474"/>
        <end position="494"/>
    </location>
</feature>
<comment type="catalytic activity">
    <reaction evidence="18">
        <text>a 5-methyl-2'-deoxycytidine in DNA + 2-oxoglutarate + O2 = a 5-hydroxymethyl-2'-deoxycytidine in DNA + succinate + CO2</text>
        <dbReference type="Rhea" id="RHEA:52636"/>
        <dbReference type="Rhea" id="RHEA-COMP:11370"/>
        <dbReference type="Rhea" id="RHEA-COMP:13315"/>
        <dbReference type="ChEBI" id="CHEBI:15379"/>
        <dbReference type="ChEBI" id="CHEBI:16526"/>
        <dbReference type="ChEBI" id="CHEBI:16810"/>
        <dbReference type="ChEBI" id="CHEBI:30031"/>
        <dbReference type="ChEBI" id="CHEBI:85454"/>
        <dbReference type="ChEBI" id="CHEBI:136731"/>
        <dbReference type="EC" id="1.14.11.80"/>
    </reaction>
</comment>
<evidence type="ECO:0000256" key="18">
    <source>
        <dbReference type="RuleBase" id="RU367064"/>
    </source>
</evidence>
<feature type="compositionally biased region" description="Low complexity" evidence="19">
    <location>
        <begin position="858"/>
        <end position="880"/>
    </location>
</feature>
<feature type="compositionally biased region" description="Polar residues" evidence="19">
    <location>
        <begin position="1728"/>
        <end position="1737"/>
    </location>
</feature>
<evidence type="ECO:0000256" key="19">
    <source>
        <dbReference type="SAM" id="MobiDB-lite"/>
    </source>
</evidence>
<feature type="compositionally biased region" description="Polar residues" evidence="19">
    <location>
        <begin position="545"/>
        <end position="561"/>
    </location>
</feature>
<dbReference type="GO" id="GO:0141166">
    <property type="term" value="P:chromosomal 5-methylcytosine DNA demethylation pathway"/>
    <property type="evidence" value="ECO:0007669"/>
    <property type="project" value="UniProtKB-UniRule"/>
</dbReference>
<dbReference type="InterPro" id="IPR002857">
    <property type="entry name" value="Znf_CXXC"/>
</dbReference>
<evidence type="ECO:0000256" key="9">
    <source>
        <dbReference type="ARBA" id="ARBA00022853"/>
    </source>
</evidence>
<feature type="compositionally biased region" description="Pro residues" evidence="19">
    <location>
        <begin position="400"/>
        <end position="413"/>
    </location>
</feature>
<feature type="region of interest" description="Disordered" evidence="19">
    <location>
        <begin position="444"/>
        <end position="590"/>
    </location>
</feature>
<name>A0AAE0Q6J4_9TELE</name>
<feature type="region of interest" description="Disordered" evidence="19">
    <location>
        <begin position="696"/>
        <end position="744"/>
    </location>
</feature>
<keyword evidence="4" id="KW-0158">Chromosome</keyword>
<keyword evidence="7 17" id="KW-0863">Zinc-finger</keyword>
<dbReference type="SMART" id="SM01333">
    <property type="entry name" value="Tet_JBP"/>
    <property type="match status" value="1"/>
</dbReference>
<feature type="compositionally biased region" description="Polar residues" evidence="19">
    <location>
        <begin position="224"/>
        <end position="245"/>
    </location>
</feature>
<accession>A0AAE0Q6J4</accession>
<keyword evidence="9" id="KW-0156">Chromatin regulator</keyword>
<dbReference type="PANTHER" id="PTHR23358">
    <property type="entry name" value="METHYLCYTOSINE DIOXYGENASE TET"/>
    <property type="match status" value="1"/>
</dbReference>
<dbReference type="GO" id="GO:0040029">
    <property type="term" value="P:epigenetic regulation of gene expression"/>
    <property type="evidence" value="ECO:0007669"/>
    <property type="project" value="InterPro"/>
</dbReference>
<feature type="domain" description="CXXC-type" evidence="20">
    <location>
        <begin position="69"/>
        <end position="110"/>
    </location>
</feature>
<dbReference type="GO" id="GO:0070579">
    <property type="term" value="F:DNA 5-methylcytosine dioxygenase activity"/>
    <property type="evidence" value="ECO:0007669"/>
    <property type="project" value="UniProtKB-UniRule"/>
</dbReference>
<dbReference type="Pfam" id="PF02008">
    <property type="entry name" value="zf-CXXC"/>
    <property type="match status" value="1"/>
</dbReference>
<comment type="cofactor">
    <cofactor evidence="18">
        <name>Fe(2+)</name>
        <dbReference type="ChEBI" id="CHEBI:29033"/>
    </cofactor>
    <text evidence="18">Binds 1 Fe(2+) ion per subunit.</text>
</comment>
<dbReference type="PROSITE" id="PS51058">
    <property type="entry name" value="ZF_CXXC"/>
    <property type="match status" value="1"/>
</dbReference>
<feature type="compositionally biased region" description="Low complexity" evidence="19">
    <location>
        <begin position="368"/>
        <end position="378"/>
    </location>
</feature>
<feature type="region of interest" description="Disordered" evidence="19">
    <location>
        <begin position="1619"/>
        <end position="1802"/>
    </location>
</feature>
<evidence type="ECO:0000256" key="16">
    <source>
        <dbReference type="ARBA" id="ARBA00049431"/>
    </source>
</evidence>
<evidence type="ECO:0000256" key="13">
    <source>
        <dbReference type="ARBA" id="ARBA00023125"/>
    </source>
</evidence>
<dbReference type="EMBL" id="JAUCMX010000021">
    <property type="protein sequence ID" value="KAK3514737.1"/>
    <property type="molecule type" value="Genomic_DNA"/>
</dbReference>
<evidence type="ECO:0000256" key="2">
    <source>
        <dbReference type="ARBA" id="ARBA00004286"/>
    </source>
</evidence>
<gene>
    <name evidence="21" type="ORF">QTP70_029687</name>
</gene>
<feature type="region of interest" description="Disordered" evidence="19">
    <location>
        <begin position="819"/>
        <end position="888"/>
    </location>
</feature>
<evidence type="ECO:0000256" key="17">
    <source>
        <dbReference type="PROSITE-ProRule" id="PRU00509"/>
    </source>
</evidence>
<feature type="region of interest" description="Disordered" evidence="19">
    <location>
        <begin position="1829"/>
        <end position="1850"/>
    </location>
</feature>
<feature type="region of interest" description="Disordered" evidence="19">
    <location>
        <begin position="925"/>
        <end position="976"/>
    </location>
</feature>
<keyword evidence="14" id="KW-0539">Nucleus</keyword>
<dbReference type="PANTHER" id="PTHR23358:SF4">
    <property type="entry name" value="METHYLCYTOSINE DIOXYGENASE TET3"/>
    <property type="match status" value="1"/>
</dbReference>
<comment type="cofactor">
    <cofactor evidence="18">
        <name>Zn(2+)</name>
        <dbReference type="ChEBI" id="CHEBI:29105"/>
    </cofactor>
    <text evidence="18">The zinc ions have a structural role.</text>
</comment>
<evidence type="ECO:0000256" key="10">
    <source>
        <dbReference type="ARBA" id="ARBA00022964"/>
    </source>
</evidence>
<feature type="region of interest" description="Disordered" evidence="19">
    <location>
        <begin position="212"/>
        <end position="245"/>
    </location>
</feature>
<dbReference type="GO" id="GO:0005694">
    <property type="term" value="C:chromosome"/>
    <property type="evidence" value="ECO:0007669"/>
    <property type="project" value="UniProtKB-SubCell"/>
</dbReference>
<keyword evidence="12 18" id="KW-0408">Iron</keyword>
<dbReference type="EC" id="1.14.11.80" evidence="18"/>
<evidence type="ECO:0000256" key="1">
    <source>
        <dbReference type="ARBA" id="ARBA00004123"/>
    </source>
</evidence>
<feature type="compositionally biased region" description="Polar residues" evidence="19">
    <location>
        <begin position="927"/>
        <end position="939"/>
    </location>
</feature>
<evidence type="ECO:0000313" key="22">
    <source>
        <dbReference type="Proteomes" id="UP001274896"/>
    </source>
</evidence>
<evidence type="ECO:0000256" key="15">
    <source>
        <dbReference type="ARBA" id="ARBA00047840"/>
    </source>
</evidence>
<evidence type="ECO:0000256" key="3">
    <source>
        <dbReference type="ARBA" id="ARBA00007502"/>
    </source>
</evidence>
<feature type="compositionally biased region" description="Low complexity" evidence="19">
    <location>
        <begin position="531"/>
        <end position="544"/>
    </location>
</feature>
<comment type="catalytic activity">
    <reaction evidence="15 18">
        <text>a 5-formyl-2'-deoxycytidine in DNA + 2-oxoglutarate + O2 = a 5-carboxyl-2'-deoxycytidine in DNA + succinate + CO2 + H(+)</text>
        <dbReference type="Rhea" id="RHEA:53832"/>
        <dbReference type="Rhea" id="RHEA-COMP:13656"/>
        <dbReference type="Rhea" id="RHEA-COMP:13657"/>
        <dbReference type="ChEBI" id="CHEBI:15378"/>
        <dbReference type="ChEBI" id="CHEBI:15379"/>
        <dbReference type="ChEBI" id="CHEBI:16526"/>
        <dbReference type="ChEBI" id="CHEBI:16810"/>
        <dbReference type="ChEBI" id="CHEBI:30031"/>
        <dbReference type="ChEBI" id="CHEBI:137731"/>
        <dbReference type="ChEBI" id="CHEBI:137732"/>
        <dbReference type="EC" id="1.14.11.80"/>
    </reaction>
</comment>
<feature type="region of interest" description="Disordered" evidence="19">
    <location>
        <begin position="1426"/>
        <end position="1465"/>
    </location>
</feature>
<comment type="catalytic activity">
    <reaction evidence="16 18">
        <text>a 5-hydroxymethyl-2'-deoxycytidine in DNA + 2-oxoglutarate + O2 = a 5-formyl-2'-deoxycytidine in DNA + succinate + CO2 + H2O</text>
        <dbReference type="Rhea" id="RHEA:53828"/>
        <dbReference type="Rhea" id="RHEA-COMP:13315"/>
        <dbReference type="Rhea" id="RHEA-COMP:13656"/>
        <dbReference type="ChEBI" id="CHEBI:15377"/>
        <dbReference type="ChEBI" id="CHEBI:15379"/>
        <dbReference type="ChEBI" id="CHEBI:16526"/>
        <dbReference type="ChEBI" id="CHEBI:16810"/>
        <dbReference type="ChEBI" id="CHEBI:30031"/>
        <dbReference type="ChEBI" id="CHEBI:136731"/>
        <dbReference type="ChEBI" id="CHEBI:137731"/>
        <dbReference type="EC" id="1.14.11.80"/>
    </reaction>
</comment>
<dbReference type="GO" id="GO:0003677">
    <property type="term" value="F:DNA binding"/>
    <property type="evidence" value="ECO:0007669"/>
    <property type="project" value="InterPro"/>
</dbReference>
<comment type="subcellular location">
    <subcellularLocation>
        <location evidence="2">Chromosome</location>
    </subcellularLocation>
    <subcellularLocation>
        <location evidence="1">Nucleus</location>
    </subcellularLocation>
</comment>
<feature type="compositionally biased region" description="Polar residues" evidence="19">
    <location>
        <begin position="495"/>
        <end position="508"/>
    </location>
</feature>
<keyword evidence="13" id="KW-0238">DNA-binding</keyword>
<evidence type="ECO:0000256" key="14">
    <source>
        <dbReference type="ARBA" id="ARBA00023242"/>
    </source>
</evidence>
<dbReference type="GO" id="GO:0008270">
    <property type="term" value="F:zinc ion binding"/>
    <property type="evidence" value="ECO:0007669"/>
    <property type="project" value="UniProtKB-UniRule"/>
</dbReference>
<organism evidence="21 22">
    <name type="scientific">Hemibagrus guttatus</name>
    <dbReference type="NCBI Taxonomy" id="175788"/>
    <lineage>
        <taxon>Eukaryota</taxon>
        <taxon>Metazoa</taxon>
        <taxon>Chordata</taxon>
        <taxon>Craniata</taxon>
        <taxon>Vertebrata</taxon>
        <taxon>Euteleostomi</taxon>
        <taxon>Actinopterygii</taxon>
        <taxon>Neopterygii</taxon>
        <taxon>Teleostei</taxon>
        <taxon>Ostariophysi</taxon>
        <taxon>Siluriformes</taxon>
        <taxon>Bagridae</taxon>
        <taxon>Hemibagrus</taxon>
    </lineage>
</organism>
<comment type="caution">
    <text evidence="21">The sequence shown here is derived from an EMBL/GenBank/DDBJ whole genome shotgun (WGS) entry which is preliminary data.</text>
</comment>
<dbReference type="InterPro" id="IPR024779">
    <property type="entry name" value="2OGFeDO_JBP1/TET_oxygenase_dom"/>
</dbReference>
<protein>
    <recommendedName>
        <fullName evidence="18">Methylcytosine dioxygenase TET</fullName>
        <ecNumber evidence="18">1.14.11.80</ecNumber>
    </recommendedName>
</protein>
<keyword evidence="5" id="KW-0217">Developmental protein</keyword>
<dbReference type="Pfam" id="PF12851">
    <property type="entry name" value="Tet_JBP"/>
    <property type="match status" value="1"/>
</dbReference>
<keyword evidence="6 18" id="KW-0479">Metal-binding</keyword>
<dbReference type="Proteomes" id="UP001274896">
    <property type="component" value="Unassembled WGS sequence"/>
</dbReference>
<feature type="compositionally biased region" description="Polar residues" evidence="19">
    <location>
        <begin position="696"/>
        <end position="707"/>
    </location>
</feature>
<keyword evidence="22" id="KW-1185">Reference proteome</keyword>
<feature type="compositionally biased region" description="Polar residues" evidence="19">
    <location>
        <begin position="819"/>
        <end position="841"/>
    </location>
</feature>
<evidence type="ECO:0000256" key="8">
    <source>
        <dbReference type="ARBA" id="ARBA00022833"/>
    </source>
</evidence>
<feature type="compositionally biased region" description="Polar residues" evidence="19">
    <location>
        <begin position="383"/>
        <end position="399"/>
    </location>
</feature>
<dbReference type="InterPro" id="IPR046942">
    <property type="entry name" value="TET_oxygenase"/>
</dbReference>
<dbReference type="GO" id="GO:0045944">
    <property type="term" value="P:positive regulation of transcription by RNA polymerase II"/>
    <property type="evidence" value="ECO:0007669"/>
    <property type="project" value="TreeGrafter"/>
</dbReference>
<evidence type="ECO:0000256" key="4">
    <source>
        <dbReference type="ARBA" id="ARBA00022454"/>
    </source>
</evidence>
<evidence type="ECO:0000256" key="11">
    <source>
        <dbReference type="ARBA" id="ARBA00023002"/>
    </source>
</evidence>
<evidence type="ECO:0000256" key="5">
    <source>
        <dbReference type="ARBA" id="ARBA00022473"/>
    </source>
</evidence>
<evidence type="ECO:0000256" key="12">
    <source>
        <dbReference type="ARBA" id="ARBA00023004"/>
    </source>
</evidence>
<evidence type="ECO:0000256" key="6">
    <source>
        <dbReference type="ARBA" id="ARBA00022723"/>
    </source>
</evidence>
<evidence type="ECO:0000259" key="20">
    <source>
        <dbReference type="PROSITE" id="PS51058"/>
    </source>
</evidence>
<keyword evidence="8 18" id="KW-0862">Zinc</keyword>
<dbReference type="InterPro" id="IPR040175">
    <property type="entry name" value="TET1/2/3"/>
</dbReference>
<feature type="compositionally biased region" description="Low complexity" evidence="19">
    <location>
        <begin position="1831"/>
        <end position="1841"/>
    </location>
</feature>
<keyword evidence="11 18" id="KW-0560">Oxidoreductase</keyword>
<feature type="region of interest" description="Disordered" evidence="19">
    <location>
        <begin position="364"/>
        <end position="413"/>
    </location>
</feature>
<evidence type="ECO:0000256" key="7">
    <source>
        <dbReference type="ARBA" id="ARBA00022771"/>
    </source>
</evidence>
<feature type="compositionally biased region" description="Basic and acidic residues" evidence="19">
    <location>
        <begin position="1435"/>
        <end position="1464"/>
    </location>
</feature>
<keyword evidence="10 18" id="KW-0223">Dioxygenase</keyword>
<dbReference type="GO" id="GO:0005634">
    <property type="term" value="C:nucleus"/>
    <property type="evidence" value="ECO:0007669"/>
    <property type="project" value="UniProtKB-UniRule"/>
</dbReference>
<feature type="compositionally biased region" description="Polar residues" evidence="19">
    <location>
        <begin position="454"/>
        <end position="473"/>
    </location>
</feature>
<comment type="similarity">
    <text evidence="3 18">Belongs to the TET family.</text>
</comment>
<evidence type="ECO:0000313" key="21">
    <source>
        <dbReference type="EMBL" id="KAK3514737.1"/>
    </source>
</evidence>